<reference evidence="5 6" key="1">
    <citation type="submission" date="2015-03" db="EMBL/GenBank/DDBJ databases">
        <authorList>
            <person name="Lepp D."/>
            <person name="Hassan Y.I."/>
            <person name="Li X.-Z."/>
            <person name="Zhou T."/>
        </authorList>
    </citation>
    <scope>NUCLEOTIDE SEQUENCE [LARGE SCALE GENOMIC DNA]</scope>
    <source>
        <strain evidence="5 6">E84</strain>
    </source>
</reference>
<dbReference type="PANTHER" id="PTHR28620:SF1">
    <property type="entry name" value="CENP-V_GFA DOMAIN-CONTAINING PROTEIN"/>
    <property type="match status" value="1"/>
</dbReference>
<comment type="similarity">
    <text evidence="1">Belongs to the Gfa family.</text>
</comment>
<evidence type="ECO:0000256" key="1">
    <source>
        <dbReference type="ARBA" id="ARBA00005495"/>
    </source>
</evidence>
<dbReference type="Proteomes" id="UP000033411">
    <property type="component" value="Unassembled WGS sequence"/>
</dbReference>
<sequence>MSGPHVEASCHCGAVRFTLDAAPEVVTDCNCSICRRYGVLWAYYSPTQVHFDPAPPETDTYGWGRRGILFHRCKTCGCMTHWSSVDPKRDRMGVNARMLEPQVLAAARVRLLDGASAD</sequence>
<evidence type="ECO:0000313" key="5">
    <source>
        <dbReference type="EMBL" id="KKC35612.1"/>
    </source>
</evidence>
<organism evidence="5 6">
    <name type="scientific">Devosia epidermidihirudinis</name>
    <dbReference type="NCBI Taxonomy" id="1293439"/>
    <lineage>
        <taxon>Bacteria</taxon>
        <taxon>Pseudomonadati</taxon>
        <taxon>Pseudomonadota</taxon>
        <taxon>Alphaproteobacteria</taxon>
        <taxon>Hyphomicrobiales</taxon>
        <taxon>Devosiaceae</taxon>
        <taxon>Devosia</taxon>
    </lineage>
</organism>
<dbReference type="PATRIC" id="fig|1293439.3.peg.3334"/>
<dbReference type="AlphaFoldDB" id="A0A0F5Q3Z0"/>
<evidence type="ECO:0000259" key="4">
    <source>
        <dbReference type="PROSITE" id="PS51891"/>
    </source>
</evidence>
<keyword evidence="2" id="KW-0479">Metal-binding</keyword>
<comment type="caution">
    <text evidence="5">The sequence shown here is derived from an EMBL/GenBank/DDBJ whole genome shotgun (WGS) entry which is preliminary data.</text>
</comment>
<dbReference type="EMBL" id="LANJ01000045">
    <property type="protein sequence ID" value="KKC35612.1"/>
    <property type="molecule type" value="Genomic_DNA"/>
</dbReference>
<dbReference type="RefSeq" id="WP_046140490.1">
    <property type="nucleotide sequence ID" value="NZ_LANJ01000045.1"/>
</dbReference>
<dbReference type="OrthoDB" id="9805575at2"/>
<protein>
    <recommendedName>
        <fullName evidence="4">CENP-V/GFA domain-containing protein</fullName>
    </recommendedName>
</protein>
<dbReference type="GO" id="GO:0046872">
    <property type="term" value="F:metal ion binding"/>
    <property type="evidence" value="ECO:0007669"/>
    <property type="project" value="UniProtKB-KW"/>
</dbReference>
<name>A0A0F5Q3Z0_9HYPH</name>
<proteinExistence type="inferred from homology"/>
<dbReference type="Gene3D" id="2.170.150.70">
    <property type="match status" value="1"/>
</dbReference>
<dbReference type="SUPFAM" id="SSF51316">
    <property type="entry name" value="Mss4-like"/>
    <property type="match status" value="1"/>
</dbReference>
<dbReference type="PROSITE" id="PS51891">
    <property type="entry name" value="CENP_V_GFA"/>
    <property type="match status" value="1"/>
</dbReference>
<gene>
    <name evidence="5" type="ORF">WH87_16335</name>
</gene>
<evidence type="ECO:0000313" key="6">
    <source>
        <dbReference type="Proteomes" id="UP000033411"/>
    </source>
</evidence>
<keyword evidence="6" id="KW-1185">Reference proteome</keyword>
<feature type="domain" description="CENP-V/GFA" evidence="4">
    <location>
        <begin position="1"/>
        <end position="118"/>
    </location>
</feature>
<keyword evidence="3" id="KW-0862">Zinc</keyword>
<evidence type="ECO:0000256" key="2">
    <source>
        <dbReference type="ARBA" id="ARBA00022723"/>
    </source>
</evidence>
<dbReference type="PANTHER" id="PTHR28620">
    <property type="entry name" value="CENTROMERE PROTEIN V"/>
    <property type="match status" value="1"/>
</dbReference>
<accession>A0A0F5Q3Z0</accession>
<evidence type="ECO:0000256" key="3">
    <source>
        <dbReference type="ARBA" id="ARBA00022833"/>
    </source>
</evidence>
<dbReference type="InterPro" id="IPR006913">
    <property type="entry name" value="CENP-V/GFA"/>
</dbReference>
<dbReference type="InterPro" id="IPR011057">
    <property type="entry name" value="Mss4-like_sf"/>
</dbReference>
<dbReference type="InterPro" id="IPR052355">
    <property type="entry name" value="CENP-V-like"/>
</dbReference>
<dbReference type="STRING" id="1293439.WH87_16335"/>
<dbReference type="GO" id="GO:0016846">
    <property type="term" value="F:carbon-sulfur lyase activity"/>
    <property type="evidence" value="ECO:0007669"/>
    <property type="project" value="InterPro"/>
</dbReference>
<dbReference type="Pfam" id="PF04828">
    <property type="entry name" value="GFA"/>
    <property type="match status" value="1"/>
</dbReference>